<dbReference type="EMBL" id="PYGF01000002">
    <property type="protein sequence ID" value="PSL06575.1"/>
    <property type="molecule type" value="Genomic_DNA"/>
</dbReference>
<reference evidence="1 2" key="1">
    <citation type="submission" date="2018-03" db="EMBL/GenBank/DDBJ databases">
        <title>Genomic Encyclopedia of Archaeal and Bacterial Type Strains, Phase II (KMG-II): from individual species to whole genera.</title>
        <authorList>
            <person name="Goeker M."/>
        </authorList>
    </citation>
    <scope>NUCLEOTIDE SEQUENCE [LARGE SCALE GENOMIC DNA]</scope>
    <source>
        <strain evidence="1 2">DSM 28057</strain>
    </source>
</reference>
<dbReference type="Proteomes" id="UP000240708">
    <property type="component" value="Unassembled WGS sequence"/>
</dbReference>
<sequence length="69" mass="7907">MGVLICCFLRFSCSFLEIWVPEQLIFYPKMSIYLSIYLSIYSNCFHFNGSENSFTYLLSLVLGSDVAGD</sequence>
<protein>
    <submittedName>
        <fullName evidence="1">Uncharacterized protein</fullName>
    </submittedName>
</protein>
<keyword evidence="2" id="KW-1185">Reference proteome</keyword>
<name>A0A2P8EAU2_9BACT</name>
<comment type="caution">
    <text evidence="1">The sequence shown here is derived from an EMBL/GenBank/DDBJ whole genome shotgun (WGS) entry which is preliminary data.</text>
</comment>
<organism evidence="1 2">
    <name type="scientific">Cecembia rubra</name>
    <dbReference type="NCBI Taxonomy" id="1485585"/>
    <lineage>
        <taxon>Bacteria</taxon>
        <taxon>Pseudomonadati</taxon>
        <taxon>Bacteroidota</taxon>
        <taxon>Cytophagia</taxon>
        <taxon>Cytophagales</taxon>
        <taxon>Cyclobacteriaceae</taxon>
        <taxon>Cecembia</taxon>
    </lineage>
</organism>
<proteinExistence type="predicted"/>
<accession>A0A2P8EAU2</accession>
<dbReference type="AlphaFoldDB" id="A0A2P8EAU2"/>
<gene>
    <name evidence="1" type="ORF">CLV48_102392</name>
</gene>
<evidence type="ECO:0000313" key="1">
    <source>
        <dbReference type="EMBL" id="PSL06575.1"/>
    </source>
</evidence>
<evidence type="ECO:0000313" key="2">
    <source>
        <dbReference type="Proteomes" id="UP000240708"/>
    </source>
</evidence>